<feature type="transmembrane region" description="Helical" evidence="5">
    <location>
        <begin position="27"/>
        <end position="51"/>
    </location>
</feature>
<evidence type="ECO:0000313" key="7">
    <source>
        <dbReference type="Proteomes" id="UP000250140"/>
    </source>
</evidence>
<evidence type="ECO:0000256" key="3">
    <source>
        <dbReference type="ARBA" id="ARBA00022989"/>
    </source>
</evidence>
<keyword evidence="2 5" id="KW-0812">Transmembrane</keyword>
<keyword evidence="4 5" id="KW-0472">Membrane</keyword>
<feature type="non-terminal residue" evidence="6">
    <location>
        <position position="362"/>
    </location>
</feature>
<dbReference type="OrthoDB" id="5348404at2759"/>
<dbReference type="EMBL" id="KV750431">
    <property type="protein sequence ID" value="OCL04802.1"/>
    <property type="molecule type" value="Genomic_DNA"/>
</dbReference>
<reference evidence="6 7" key="1">
    <citation type="journal article" date="2016" name="Nat. Commun.">
        <title>Ectomycorrhizal ecology is imprinted in the genome of the dominant symbiotic fungus Cenococcum geophilum.</title>
        <authorList>
            <consortium name="DOE Joint Genome Institute"/>
            <person name="Peter M."/>
            <person name="Kohler A."/>
            <person name="Ohm R.A."/>
            <person name="Kuo A."/>
            <person name="Krutzmann J."/>
            <person name="Morin E."/>
            <person name="Arend M."/>
            <person name="Barry K.W."/>
            <person name="Binder M."/>
            <person name="Choi C."/>
            <person name="Clum A."/>
            <person name="Copeland A."/>
            <person name="Grisel N."/>
            <person name="Haridas S."/>
            <person name="Kipfer T."/>
            <person name="LaButti K."/>
            <person name="Lindquist E."/>
            <person name="Lipzen A."/>
            <person name="Maire R."/>
            <person name="Meier B."/>
            <person name="Mihaltcheva S."/>
            <person name="Molinier V."/>
            <person name="Murat C."/>
            <person name="Poggeler S."/>
            <person name="Quandt C.A."/>
            <person name="Sperisen C."/>
            <person name="Tritt A."/>
            <person name="Tisserant E."/>
            <person name="Crous P.W."/>
            <person name="Henrissat B."/>
            <person name="Nehls U."/>
            <person name="Egli S."/>
            <person name="Spatafora J.W."/>
            <person name="Grigoriev I.V."/>
            <person name="Martin F.M."/>
        </authorList>
    </citation>
    <scope>NUCLEOTIDE SEQUENCE [LARGE SCALE GENOMIC DNA]</scope>
    <source>
        <strain evidence="6 7">CBS 207.34</strain>
    </source>
</reference>
<feature type="transmembrane region" description="Helical" evidence="5">
    <location>
        <begin position="280"/>
        <end position="304"/>
    </location>
</feature>
<proteinExistence type="predicted"/>
<feature type="transmembrane region" description="Helical" evidence="5">
    <location>
        <begin position="63"/>
        <end position="84"/>
    </location>
</feature>
<evidence type="ECO:0000256" key="4">
    <source>
        <dbReference type="ARBA" id="ARBA00023136"/>
    </source>
</evidence>
<dbReference type="InterPro" id="IPR005178">
    <property type="entry name" value="Ostalpha/TMEM184C"/>
</dbReference>
<comment type="subcellular location">
    <subcellularLocation>
        <location evidence="1">Membrane</location>
        <topology evidence="1">Multi-pass membrane protein</topology>
    </subcellularLocation>
</comment>
<protein>
    <submittedName>
        <fullName evidence="6">DUF300-domain-containing protein</fullName>
    </submittedName>
</protein>
<dbReference type="Pfam" id="PF03619">
    <property type="entry name" value="Solute_trans_a"/>
    <property type="match status" value="1"/>
</dbReference>
<evidence type="ECO:0000313" key="6">
    <source>
        <dbReference type="EMBL" id="OCL04802.1"/>
    </source>
</evidence>
<keyword evidence="3 5" id="KW-1133">Transmembrane helix</keyword>
<dbReference type="PANTHER" id="PTHR23423">
    <property type="entry name" value="ORGANIC SOLUTE TRANSPORTER-RELATED"/>
    <property type="match status" value="1"/>
</dbReference>
<dbReference type="AlphaFoldDB" id="A0A8E2JPN6"/>
<feature type="transmembrane region" description="Helical" evidence="5">
    <location>
        <begin position="237"/>
        <end position="260"/>
    </location>
</feature>
<evidence type="ECO:0000256" key="5">
    <source>
        <dbReference type="SAM" id="Phobius"/>
    </source>
</evidence>
<evidence type="ECO:0000256" key="1">
    <source>
        <dbReference type="ARBA" id="ARBA00004141"/>
    </source>
</evidence>
<keyword evidence="7" id="KW-1185">Reference proteome</keyword>
<feature type="transmembrane region" description="Helical" evidence="5">
    <location>
        <begin position="203"/>
        <end position="225"/>
    </location>
</feature>
<name>A0A8E2JPN6_9PEZI</name>
<sequence>MVTCNATLTEERIKEDPLWHSLTFHHFGLILSATFGLIALSIALFLILRHITHYLKPWEQKHIIRILFMIPIYATVSFLSYLYYTHAIYFEVLRDCYEAFAIASFFTLLCHYIASNLHDQKEYFRTLEPKNWIWPLNWMQPCTGGQNKGFLRKPQSGLTWFNIIWIGVFQYCFIRVLFTIVSVLTQLGGRYCESSLNPAFGHLWVMLFEGGSVCIAMYCLIQFYFQLRGDLAPHRPFLKILCIKLVIFFSFWQTLVISFLTSSNGPLKPSSKIAYPDLKVGIPSMLLCVEMAVFATMHIFAFPWTPYDISRYKDPINAPTSGFSGPVPTTYASGPGRALASAFNPWDIIKACGRGFRWLFVG</sequence>
<dbReference type="SMART" id="SM01417">
    <property type="entry name" value="Solute_trans_a"/>
    <property type="match status" value="1"/>
</dbReference>
<evidence type="ECO:0000256" key="2">
    <source>
        <dbReference type="ARBA" id="ARBA00022692"/>
    </source>
</evidence>
<feature type="transmembrane region" description="Helical" evidence="5">
    <location>
        <begin position="96"/>
        <end position="114"/>
    </location>
</feature>
<dbReference type="GO" id="GO:0016020">
    <property type="term" value="C:membrane"/>
    <property type="evidence" value="ECO:0007669"/>
    <property type="project" value="UniProtKB-SubCell"/>
</dbReference>
<dbReference type="Proteomes" id="UP000250140">
    <property type="component" value="Unassembled WGS sequence"/>
</dbReference>
<gene>
    <name evidence="6" type="ORF">AOQ84DRAFT_225554</name>
</gene>
<organism evidence="6 7">
    <name type="scientific">Glonium stellatum</name>
    <dbReference type="NCBI Taxonomy" id="574774"/>
    <lineage>
        <taxon>Eukaryota</taxon>
        <taxon>Fungi</taxon>
        <taxon>Dikarya</taxon>
        <taxon>Ascomycota</taxon>
        <taxon>Pezizomycotina</taxon>
        <taxon>Dothideomycetes</taxon>
        <taxon>Pleosporomycetidae</taxon>
        <taxon>Gloniales</taxon>
        <taxon>Gloniaceae</taxon>
        <taxon>Glonium</taxon>
    </lineage>
</organism>
<accession>A0A8E2JPN6</accession>
<feature type="transmembrane region" description="Helical" evidence="5">
    <location>
        <begin position="158"/>
        <end position="183"/>
    </location>
</feature>